<evidence type="ECO:0000313" key="2">
    <source>
        <dbReference type="EMBL" id="CAB4215286.1"/>
    </source>
</evidence>
<name>A0A6J5QI36_9CAUD</name>
<sequence>MATAKQDKWQALEAYLADVQAALSLSHWTVTIAREASDLDAWADIAVTSQASFTAELRISHDWWNQPAERQRDVMCHEVLHLNAHQADAVVENLEESLGKLAWAVFEPQYEDATERAVDHIAKVIAQHLPLPEFPKA</sequence>
<protein>
    <submittedName>
        <fullName evidence="1">Uncharacterized protein</fullName>
    </submittedName>
</protein>
<gene>
    <name evidence="1" type="ORF">UFOVP1126_5</name>
    <name evidence="2" type="ORF">UFOVP1485_5</name>
    <name evidence="3" type="ORF">UFOVP1573_8</name>
</gene>
<dbReference type="EMBL" id="LR797428">
    <property type="protein sequence ID" value="CAB4215286.1"/>
    <property type="molecule type" value="Genomic_DNA"/>
</dbReference>
<organism evidence="1">
    <name type="scientific">uncultured Caudovirales phage</name>
    <dbReference type="NCBI Taxonomy" id="2100421"/>
    <lineage>
        <taxon>Viruses</taxon>
        <taxon>Duplodnaviria</taxon>
        <taxon>Heunggongvirae</taxon>
        <taxon>Uroviricota</taxon>
        <taxon>Caudoviricetes</taxon>
        <taxon>Peduoviridae</taxon>
        <taxon>Maltschvirus</taxon>
        <taxon>Maltschvirus maltsch</taxon>
    </lineage>
</organism>
<evidence type="ECO:0000313" key="1">
    <source>
        <dbReference type="EMBL" id="CAB4184360.1"/>
    </source>
</evidence>
<reference evidence="1" key="1">
    <citation type="submission" date="2020-05" db="EMBL/GenBank/DDBJ databases">
        <authorList>
            <person name="Chiriac C."/>
            <person name="Salcher M."/>
            <person name="Ghai R."/>
            <person name="Kavagutti S V."/>
        </authorList>
    </citation>
    <scope>NUCLEOTIDE SEQUENCE</scope>
</reference>
<evidence type="ECO:0000313" key="3">
    <source>
        <dbReference type="EMBL" id="CAB5230421.1"/>
    </source>
</evidence>
<accession>A0A6J5QI36</accession>
<dbReference type="EMBL" id="LR798419">
    <property type="protein sequence ID" value="CAB5230421.1"/>
    <property type="molecule type" value="Genomic_DNA"/>
</dbReference>
<proteinExistence type="predicted"/>
<dbReference type="EMBL" id="LR797069">
    <property type="protein sequence ID" value="CAB4184360.1"/>
    <property type="molecule type" value="Genomic_DNA"/>
</dbReference>